<reference evidence="1 2" key="1">
    <citation type="submission" date="2016-10" db="EMBL/GenBank/DDBJ databases">
        <authorList>
            <person name="de Groot N.N."/>
        </authorList>
    </citation>
    <scope>NUCLEOTIDE SEQUENCE [LARGE SCALE GENOMIC DNA]</scope>
    <source>
        <strain evidence="1 2">DSM 25186</strain>
    </source>
</reference>
<dbReference type="STRING" id="1075417.SAMN05421823_108173"/>
<dbReference type="EMBL" id="FNFO01000008">
    <property type="protein sequence ID" value="SDL81234.1"/>
    <property type="molecule type" value="Genomic_DNA"/>
</dbReference>
<dbReference type="SUPFAM" id="SSF52540">
    <property type="entry name" value="P-loop containing nucleoside triphosphate hydrolases"/>
    <property type="match status" value="1"/>
</dbReference>
<dbReference type="AlphaFoldDB" id="A0A1G9N4B2"/>
<dbReference type="Gene3D" id="3.40.50.300">
    <property type="entry name" value="P-loop containing nucleotide triphosphate hydrolases"/>
    <property type="match status" value="1"/>
</dbReference>
<evidence type="ECO:0000313" key="2">
    <source>
        <dbReference type="Proteomes" id="UP000198510"/>
    </source>
</evidence>
<evidence type="ECO:0000313" key="1">
    <source>
        <dbReference type="EMBL" id="SDL81234.1"/>
    </source>
</evidence>
<dbReference type="Proteomes" id="UP000198510">
    <property type="component" value="Unassembled WGS sequence"/>
</dbReference>
<dbReference type="GO" id="GO:0006261">
    <property type="term" value="P:DNA-templated DNA replication"/>
    <property type="evidence" value="ECO:0007669"/>
    <property type="project" value="TreeGrafter"/>
</dbReference>
<name>A0A1G9N4B2_9BACT</name>
<organism evidence="1 2">
    <name type="scientific">Catalinimonas alkaloidigena</name>
    <dbReference type="NCBI Taxonomy" id="1075417"/>
    <lineage>
        <taxon>Bacteria</taxon>
        <taxon>Pseudomonadati</taxon>
        <taxon>Bacteroidota</taxon>
        <taxon>Cytophagia</taxon>
        <taxon>Cytophagales</taxon>
        <taxon>Catalimonadaceae</taxon>
        <taxon>Catalinimonas</taxon>
    </lineage>
</organism>
<proteinExistence type="predicted"/>
<dbReference type="PANTHER" id="PTHR11669:SF8">
    <property type="entry name" value="DNA POLYMERASE III SUBUNIT DELTA"/>
    <property type="match status" value="1"/>
</dbReference>
<dbReference type="OrthoDB" id="9811073at2"/>
<dbReference type="RefSeq" id="WP_089685119.1">
    <property type="nucleotide sequence ID" value="NZ_FNFO01000008.1"/>
</dbReference>
<sequence>MRFADIIGFDDVKSALLQAIQQGHVAHAQLFAGNEGSPNLALALAYATYLNCEDRQPDDSCGRCPSCVKFNHLVHPDLHFVFPSATLKGVEKDRQAAEITKRWREFAKTHLYDCLSDWSEFIGSDNRQPNISVEESRNIVRSLSLKAFEAEYKILLMWLPECMNIQSANAILKILEEPPAKTLFLLVSHNPEKLLITILSRTQMVRIRPFEMDELVAYLVQHQWCDETKAQLVAPLAEGNLSKALQLSQEKSNNYHAMVTQWLRLCYGRKFQELVDYTEEFQKLGREAQKSFLHYGLALLREVFIQQLAAEGLQRVGGEALDFAQKFSRTLGPSETEQVSKWLNEAYYHIERNANPKIVMLDTSLQISHLMFQARQENKESV</sequence>
<protein>
    <submittedName>
        <fullName evidence="1">DNA polymerase-3 subunit delta</fullName>
    </submittedName>
</protein>
<accession>A0A1G9N4B2</accession>
<keyword evidence="2" id="KW-1185">Reference proteome</keyword>
<dbReference type="Pfam" id="PF13177">
    <property type="entry name" value="DNA_pol3_delta2"/>
    <property type="match status" value="1"/>
</dbReference>
<dbReference type="PANTHER" id="PTHR11669">
    <property type="entry name" value="REPLICATION FACTOR C / DNA POLYMERASE III GAMMA-TAU SUBUNIT"/>
    <property type="match status" value="1"/>
</dbReference>
<dbReference type="InterPro" id="IPR050238">
    <property type="entry name" value="DNA_Rep/Repair_Clamp_Loader"/>
</dbReference>
<gene>
    <name evidence="1" type="ORF">SAMN05421823_108173</name>
</gene>
<dbReference type="InterPro" id="IPR027417">
    <property type="entry name" value="P-loop_NTPase"/>
</dbReference>